<evidence type="ECO:0000259" key="3">
    <source>
        <dbReference type="PROSITE" id="PS51352"/>
    </source>
</evidence>
<dbReference type="Proteomes" id="UP000295097">
    <property type="component" value="Unassembled WGS sequence"/>
</dbReference>
<keyword evidence="4" id="KW-0413">Isomerase</keyword>
<dbReference type="EMBL" id="SMAR01000015">
    <property type="protein sequence ID" value="TCT38872.1"/>
    <property type="molecule type" value="Genomic_DNA"/>
</dbReference>
<dbReference type="OrthoDB" id="8478320at2"/>
<comment type="function">
    <text evidence="1">May be required for disulfide bond formation in some proteins.</text>
</comment>
<evidence type="ECO:0000313" key="5">
    <source>
        <dbReference type="Proteomes" id="UP000295097"/>
    </source>
</evidence>
<evidence type="ECO:0000256" key="2">
    <source>
        <dbReference type="ARBA" id="ARBA00005791"/>
    </source>
</evidence>
<dbReference type="Pfam" id="PF13462">
    <property type="entry name" value="Thioredoxin_4"/>
    <property type="match status" value="1"/>
</dbReference>
<dbReference type="InterPro" id="IPR006311">
    <property type="entry name" value="TAT_signal"/>
</dbReference>
<proteinExistence type="inferred from homology"/>
<dbReference type="PROSITE" id="PS51352">
    <property type="entry name" value="THIOREDOXIN_2"/>
    <property type="match status" value="1"/>
</dbReference>
<comment type="caution">
    <text evidence="4">The sequence shown here is derived from an EMBL/GenBank/DDBJ whole genome shotgun (WGS) entry which is preliminary data.</text>
</comment>
<dbReference type="InterPro" id="IPR036249">
    <property type="entry name" value="Thioredoxin-like_sf"/>
</dbReference>
<reference evidence="4 5" key="1">
    <citation type="submission" date="2019-03" db="EMBL/GenBank/DDBJ databases">
        <title>Freshwater and sediment microbial communities from various areas in North America, analyzing microbe dynamics in response to fracking.</title>
        <authorList>
            <person name="Lamendella R."/>
        </authorList>
    </citation>
    <scope>NUCLEOTIDE SEQUENCE [LARGE SCALE GENOMIC DNA]</scope>
    <source>
        <strain evidence="4 5">175.2</strain>
    </source>
</reference>
<dbReference type="SUPFAM" id="SSF52833">
    <property type="entry name" value="Thioredoxin-like"/>
    <property type="match status" value="1"/>
</dbReference>
<dbReference type="PANTHER" id="PTHR13887:SF56">
    <property type="entry name" value="THIOREDOXIN-LIKE REDUCTASE RV2466C"/>
    <property type="match status" value="1"/>
</dbReference>
<sequence>MRELKITKRSFLNGIAAGGAGISAAAFGGSLPFAASAWAQDVELPESQGNVDMEEALKPGTLPEITLGDENAPVKIIEYLSMTCPHCADFQEGTFPAIKENFIDTGKVYYIFREFPFDPRAMAGFMLARCAPNGKYIPFMDMMFSKLRTWATAEDGSAAMLQMAKLAGFTQESFQACLTDQDLLNDINGVRERAAEEFGVRATPTFLINGKKYSGDMSVDTMSALINSML</sequence>
<evidence type="ECO:0000256" key="1">
    <source>
        <dbReference type="ARBA" id="ARBA00003565"/>
    </source>
</evidence>
<dbReference type="RefSeq" id="WP_132311584.1">
    <property type="nucleotide sequence ID" value="NZ_SMAR01000015.1"/>
</dbReference>
<keyword evidence="5" id="KW-1185">Reference proteome</keyword>
<protein>
    <submittedName>
        <fullName evidence="4">Protein-disulfide isomerase</fullName>
    </submittedName>
</protein>
<dbReference type="GO" id="GO:0016853">
    <property type="term" value="F:isomerase activity"/>
    <property type="evidence" value="ECO:0007669"/>
    <property type="project" value="UniProtKB-KW"/>
</dbReference>
<dbReference type="Gene3D" id="3.40.30.10">
    <property type="entry name" value="Glutaredoxin"/>
    <property type="match status" value="1"/>
</dbReference>
<comment type="similarity">
    <text evidence="2">Belongs to the thioredoxin family. DsbA subfamily.</text>
</comment>
<name>A0A4R3NRZ5_9HYPH</name>
<gene>
    <name evidence="4" type="ORF">EDC90_101585</name>
</gene>
<evidence type="ECO:0000313" key="4">
    <source>
        <dbReference type="EMBL" id="TCT38872.1"/>
    </source>
</evidence>
<organism evidence="4 5">
    <name type="scientific">Martelella mediterranea</name>
    <dbReference type="NCBI Taxonomy" id="293089"/>
    <lineage>
        <taxon>Bacteria</taxon>
        <taxon>Pseudomonadati</taxon>
        <taxon>Pseudomonadota</taxon>
        <taxon>Alphaproteobacteria</taxon>
        <taxon>Hyphomicrobiales</taxon>
        <taxon>Aurantimonadaceae</taxon>
        <taxon>Martelella</taxon>
    </lineage>
</organism>
<accession>A0A4R3NRZ5</accession>
<dbReference type="PANTHER" id="PTHR13887">
    <property type="entry name" value="GLUTATHIONE S-TRANSFERASE KAPPA"/>
    <property type="match status" value="1"/>
</dbReference>
<feature type="domain" description="Thioredoxin" evidence="3">
    <location>
        <begin position="33"/>
        <end position="230"/>
    </location>
</feature>
<dbReference type="PROSITE" id="PS51318">
    <property type="entry name" value="TAT"/>
    <property type="match status" value="1"/>
</dbReference>
<dbReference type="AlphaFoldDB" id="A0A4R3NRZ5"/>
<dbReference type="InterPro" id="IPR012336">
    <property type="entry name" value="Thioredoxin-like_fold"/>
</dbReference>
<dbReference type="InterPro" id="IPR013766">
    <property type="entry name" value="Thioredoxin_domain"/>
</dbReference>